<evidence type="ECO:0000256" key="3">
    <source>
        <dbReference type="ARBA" id="ARBA00022729"/>
    </source>
</evidence>
<dbReference type="SUPFAM" id="SSF56300">
    <property type="entry name" value="Metallo-dependent phosphatases"/>
    <property type="match status" value="1"/>
</dbReference>
<dbReference type="InterPro" id="IPR008334">
    <property type="entry name" value="5'-Nucleotdase_C"/>
</dbReference>
<dbReference type="InterPro" id="IPR029052">
    <property type="entry name" value="Metallo-depent_PP-like"/>
</dbReference>
<dbReference type="PRINTS" id="PR01607">
    <property type="entry name" value="APYRASEFAMLY"/>
</dbReference>
<keyword evidence="9" id="KW-1185">Reference proteome</keyword>
<dbReference type="EC" id="3.1.3.5" evidence="8"/>
<gene>
    <name evidence="8" type="primary">ushA</name>
    <name evidence="8" type="ORF">M3P05_17685</name>
</gene>
<feature type="domain" description="5'-Nucleotidase C-terminal" evidence="7">
    <location>
        <begin position="350"/>
        <end position="494"/>
    </location>
</feature>
<evidence type="ECO:0000259" key="6">
    <source>
        <dbReference type="Pfam" id="PF00149"/>
    </source>
</evidence>
<keyword evidence="5 8" id="KW-0378">Hydrolase</keyword>
<dbReference type="PANTHER" id="PTHR11575:SF46">
    <property type="entry name" value="PROTEIN USHA"/>
    <property type="match status" value="1"/>
</dbReference>
<dbReference type="PANTHER" id="PTHR11575">
    <property type="entry name" value="5'-NUCLEOTIDASE-RELATED"/>
    <property type="match status" value="1"/>
</dbReference>
<sequence>MRVFYRFRYVCLLSCALFLAACALEPPRHQGLATCDGKPHKLTLLHTNDNHGHFWRNSKGEGGMAARKTLIDQIRKEVEAEGGSVLVLSGGDINTGVPTSDMLDALPDIQGMNLIGYNASAVGNHEFDNPLPVLMQQAKWANFPFLAANIYVKKTGKRLFQPYVILKSGDLKIAVIGLTTLDTVTTSNPEVVKDFDFKDPVKEAKALVPELKRKADIIIAATHLGWYFRGQHGVNSPGDYRLANEVDGIDIIAGGHSQDPLFRPDVKNSTYIMQAFEWGKYVGRADFIYKDGILKLTEYRLLPVNLKKKIYRDGKKTYVYIDKKIPEDKAMLELLEPYQKKGEASLSVQVGSTDGRLPGERAEVRFHETALGRLIATAQKERAKADFAVINSGGIRTSIAEGPITYRDVLKVQPFGNQVAYWEATGKDIKNYLQVVGSMPPDSGAFAHFVGVEMVVEDGMLKRLHINGKKVDNNKTYRMAVNSFSAAGGDAYPKIDDKPGFVNLGFIDAEVLKEYIQKNSPIRVAKFKPRGEVQRN</sequence>
<name>A0ABT0PK67_9GAMM</name>
<evidence type="ECO:0000256" key="4">
    <source>
        <dbReference type="ARBA" id="ARBA00022741"/>
    </source>
</evidence>
<keyword evidence="2" id="KW-0479">Metal-binding</keyword>
<comment type="caution">
    <text evidence="8">The sequence shown here is derived from an EMBL/GenBank/DDBJ whole genome shotgun (WGS) entry which is preliminary data.</text>
</comment>
<comment type="similarity">
    <text evidence="1 5">Belongs to the 5'-nucleotidase family.</text>
</comment>
<dbReference type="Pfam" id="PF00149">
    <property type="entry name" value="Metallophos"/>
    <property type="match status" value="1"/>
</dbReference>
<dbReference type="InterPro" id="IPR004843">
    <property type="entry name" value="Calcineurin-like_PHP"/>
</dbReference>
<feature type="domain" description="Calcineurin-like phosphoesterase" evidence="6">
    <location>
        <begin position="43"/>
        <end position="257"/>
    </location>
</feature>
<dbReference type="Pfam" id="PF02872">
    <property type="entry name" value="5_nucleotid_C"/>
    <property type="match status" value="1"/>
</dbReference>
<dbReference type="InterPro" id="IPR006179">
    <property type="entry name" value="5_nucleotidase/apyrase"/>
</dbReference>
<dbReference type="Gene3D" id="3.90.780.10">
    <property type="entry name" value="5'-Nucleotidase, C-terminal domain"/>
    <property type="match status" value="1"/>
</dbReference>
<evidence type="ECO:0000313" key="8">
    <source>
        <dbReference type="EMBL" id="MCL6271754.1"/>
    </source>
</evidence>
<keyword evidence="4 5" id="KW-0547">Nucleotide-binding</keyword>
<dbReference type="RefSeq" id="WP_249701398.1">
    <property type="nucleotide sequence ID" value="NZ_JAMFLX010000032.1"/>
</dbReference>
<dbReference type="PROSITE" id="PS51257">
    <property type="entry name" value="PROKAR_LIPOPROTEIN"/>
    <property type="match status" value="1"/>
</dbReference>
<keyword evidence="3 5" id="KW-0732">Signal</keyword>
<evidence type="ECO:0000313" key="9">
    <source>
        <dbReference type="Proteomes" id="UP001203338"/>
    </source>
</evidence>
<protein>
    <submittedName>
        <fullName evidence="8">Bifunctional UDP-sugar hydrolase/5'-nucleotidase UshA</fullName>
        <ecNumber evidence="8">3.1.3.5</ecNumber>
        <ecNumber evidence="8">3.6.1.45</ecNumber>
    </submittedName>
</protein>
<proteinExistence type="inferred from homology"/>
<dbReference type="PROSITE" id="PS00786">
    <property type="entry name" value="5_NUCLEOTIDASE_2"/>
    <property type="match status" value="1"/>
</dbReference>
<evidence type="ECO:0000259" key="7">
    <source>
        <dbReference type="Pfam" id="PF02872"/>
    </source>
</evidence>
<dbReference type="EC" id="3.6.1.45" evidence="8"/>
<feature type="signal peptide" evidence="5">
    <location>
        <begin position="1"/>
        <end position="23"/>
    </location>
</feature>
<reference evidence="8 9" key="1">
    <citation type="submission" date="2022-05" db="EMBL/GenBank/DDBJ databases">
        <authorList>
            <person name="Park J.-S."/>
        </authorList>
    </citation>
    <scope>NUCLEOTIDE SEQUENCE [LARGE SCALE GENOMIC DNA]</scope>
    <source>
        <strain evidence="8 9">2012CJ34-2</strain>
    </source>
</reference>
<accession>A0ABT0PK67</accession>
<feature type="chain" id="PRO_5044979139" evidence="5">
    <location>
        <begin position="24"/>
        <end position="536"/>
    </location>
</feature>
<organism evidence="8 9">
    <name type="scientific">Parendozoicomonas callyspongiae</name>
    <dbReference type="NCBI Taxonomy" id="2942213"/>
    <lineage>
        <taxon>Bacteria</taxon>
        <taxon>Pseudomonadati</taxon>
        <taxon>Pseudomonadota</taxon>
        <taxon>Gammaproteobacteria</taxon>
        <taxon>Oceanospirillales</taxon>
        <taxon>Endozoicomonadaceae</taxon>
        <taxon>Parendozoicomonas</taxon>
    </lineage>
</organism>
<dbReference type="GO" id="GO:0008253">
    <property type="term" value="F:5'-nucleotidase activity"/>
    <property type="evidence" value="ECO:0007669"/>
    <property type="project" value="UniProtKB-EC"/>
</dbReference>
<dbReference type="PROSITE" id="PS00785">
    <property type="entry name" value="5_NUCLEOTIDASE_1"/>
    <property type="match status" value="1"/>
</dbReference>
<dbReference type="SUPFAM" id="SSF55816">
    <property type="entry name" value="5'-nucleotidase (syn. UDP-sugar hydrolase), C-terminal domain"/>
    <property type="match status" value="1"/>
</dbReference>
<dbReference type="Proteomes" id="UP001203338">
    <property type="component" value="Unassembled WGS sequence"/>
</dbReference>
<dbReference type="EMBL" id="JAMFLX010000032">
    <property type="protein sequence ID" value="MCL6271754.1"/>
    <property type="molecule type" value="Genomic_DNA"/>
</dbReference>
<dbReference type="NCBIfam" id="NF007109">
    <property type="entry name" value="PRK09558.1"/>
    <property type="match status" value="1"/>
</dbReference>
<dbReference type="Gene3D" id="3.60.21.10">
    <property type="match status" value="1"/>
</dbReference>
<evidence type="ECO:0000256" key="5">
    <source>
        <dbReference type="RuleBase" id="RU362119"/>
    </source>
</evidence>
<evidence type="ECO:0000256" key="2">
    <source>
        <dbReference type="ARBA" id="ARBA00022723"/>
    </source>
</evidence>
<evidence type="ECO:0000256" key="1">
    <source>
        <dbReference type="ARBA" id="ARBA00006654"/>
    </source>
</evidence>
<dbReference type="InterPro" id="IPR036907">
    <property type="entry name" value="5'-Nucleotdase_C_sf"/>
</dbReference>
<dbReference type="InterPro" id="IPR006146">
    <property type="entry name" value="5'-Nucleotdase_CS"/>
</dbReference>
<dbReference type="GO" id="GO:0008768">
    <property type="term" value="F:UDP-sugar diphosphatase activity"/>
    <property type="evidence" value="ECO:0007669"/>
    <property type="project" value="UniProtKB-EC"/>
</dbReference>